<organism evidence="1 2">
    <name type="scientific">Bacillus cereus</name>
    <dbReference type="NCBI Taxonomy" id="1396"/>
    <lineage>
        <taxon>Bacteria</taxon>
        <taxon>Bacillati</taxon>
        <taxon>Bacillota</taxon>
        <taxon>Bacilli</taxon>
        <taxon>Bacillales</taxon>
        <taxon>Bacillaceae</taxon>
        <taxon>Bacillus</taxon>
        <taxon>Bacillus cereus group</taxon>
    </lineage>
</organism>
<dbReference type="RefSeq" id="WP_098344085.1">
    <property type="nucleotide sequence ID" value="NZ_NTRR01000084.1"/>
</dbReference>
<reference evidence="1 2" key="1">
    <citation type="submission" date="2017-09" db="EMBL/GenBank/DDBJ databases">
        <title>Large-scale bioinformatics analysis of Bacillus genomes uncovers conserved roles of natural products in bacterial physiology.</title>
        <authorList>
            <consortium name="Agbiome Team Llc"/>
            <person name="Bleich R.M."/>
            <person name="Grubbs K.J."/>
            <person name="Santa Maria K.C."/>
            <person name="Allen S.E."/>
            <person name="Farag S."/>
            <person name="Shank E.A."/>
            <person name="Bowers A."/>
        </authorList>
    </citation>
    <scope>NUCLEOTIDE SEQUENCE [LARGE SCALE GENOMIC DNA]</scope>
    <source>
        <strain evidence="1 2">AFS022681</strain>
    </source>
</reference>
<accession>A0A2A8ZTJ1</accession>
<dbReference type="AlphaFoldDB" id="A0A2A8ZTJ1"/>
<comment type="caution">
    <text evidence="1">The sequence shown here is derived from an EMBL/GenBank/DDBJ whole genome shotgun (WGS) entry which is preliminary data.</text>
</comment>
<sequence>MNKMIEQDEHFYLATSRPRKTNLYRHRIQSELLNACIEGGEVNGTKITGYTLHSPFYNFTRYYLTSIIKFALKIHRRLGYEETFYLPVDHKHIQTPRVFEETLSLAHSISDEMFFEAVAEMKKIYEHTQYMLKKCNQIEKGGFIKVYRSLNTIELVQVLRQLEIVDLADAEYQFNFETNILLSGEYSHEKLDITYGSIRHPLKICFNIPVENILMHPDFILTKYGKENFHASSLQYENEILFFNRDPKGKLSFKTKDIHRIDNEVCKQYISGLNTNKDEWDRMTRRYNTHSYYINDASYYLMLDAKFLLFNNQLDRIINKLTPKLQKKVINELNK</sequence>
<evidence type="ECO:0000313" key="2">
    <source>
        <dbReference type="Proteomes" id="UP000220032"/>
    </source>
</evidence>
<gene>
    <name evidence="1" type="ORF">CN307_30630</name>
</gene>
<evidence type="ECO:0000313" key="1">
    <source>
        <dbReference type="EMBL" id="PFE07724.1"/>
    </source>
</evidence>
<dbReference type="Proteomes" id="UP000220032">
    <property type="component" value="Unassembled WGS sequence"/>
</dbReference>
<name>A0A2A8ZTJ1_BACCE</name>
<dbReference type="EMBL" id="NTRR01000084">
    <property type="protein sequence ID" value="PFE07724.1"/>
    <property type="molecule type" value="Genomic_DNA"/>
</dbReference>
<proteinExistence type="predicted"/>
<protein>
    <submittedName>
        <fullName evidence="1">Uncharacterized protein</fullName>
    </submittedName>
</protein>